<sequence length="258" mass="27800">MTNITRTFNGTPIGQRDDGYLNATAMCKANGKEWKHYNENAGTADFIAELSRSVGIPADLLVATVTTGPNAGRGTWVHPQVAYHLAQWCSPAFAVQVTEWIHDIRTKGYAALPGADIAATVAGIVAPLIARMESTDHQVATLSQQVQDLIVTADNRNSAVAGVTVLELLDAAGAVQKGRRSLGGKIRHELLEIAAAQTPPLALSRHSHSNVWIFPVEFAQAYMRRRGRLLVELHNSELEGGETLTLPLLGLGRRGRKG</sequence>
<gene>
    <name evidence="2" type="ORF">FBZ83_12644</name>
</gene>
<dbReference type="RefSeq" id="WP_145690829.1">
    <property type="nucleotide sequence ID" value="NZ_VITH01000026.1"/>
</dbReference>
<dbReference type="InterPro" id="IPR018004">
    <property type="entry name" value="KilA/APSES_HTH"/>
</dbReference>
<dbReference type="InterPro" id="IPR036887">
    <property type="entry name" value="HTH_APSES_sf"/>
</dbReference>
<protein>
    <submittedName>
        <fullName evidence="2">KilA domain-containing protein</fullName>
    </submittedName>
</protein>
<dbReference type="PROSITE" id="PS51301">
    <property type="entry name" value="KILA_N"/>
    <property type="match status" value="1"/>
</dbReference>
<dbReference type="SMART" id="SM01252">
    <property type="entry name" value="KilA-N"/>
    <property type="match status" value="1"/>
</dbReference>
<feature type="domain" description="KilA-N" evidence="1">
    <location>
        <begin position="1"/>
        <end position="104"/>
    </location>
</feature>
<organism evidence="2 3">
    <name type="scientific">Azospirillum brasilense</name>
    <dbReference type="NCBI Taxonomy" id="192"/>
    <lineage>
        <taxon>Bacteria</taxon>
        <taxon>Pseudomonadati</taxon>
        <taxon>Pseudomonadota</taxon>
        <taxon>Alphaproteobacteria</taxon>
        <taxon>Rhodospirillales</taxon>
        <taxon>Azospirillaceae</taxon>
        <taxon>Azospirillum</taxon>
    </lineage>
</organism>
<dbReference type="Proteomes" id="UP000318529">
    <property type="component" value="Unassembled WGS sequence"/>
</dbReference>
<evidence type="ECO:0000313" key="3">
    <source>
        <dbReference type="Proteomes" id="UP000318529"/>
    </source>
</evidence>
<dbReference type="PANTHER" id="PTHR48135">
    <property type="match status" value="1"/>
</dbReference>
<evidence type="ECO:0000259" key="1">
    <source>
        <dbReference type="PROSITE" id="PS51301"/>
    </source>
</evidence>
<dbReference type="GO" id="GO:0003677">
    <property type="term" value="F:DNA binding"/>
    <property type="evidence" value="ECO:0007669"/>
    <property type="project" value="InterPro"/>
</dbReference>
<proteinExistence type="predicted"/>
<dbReference type="InterPro" id="IPR017880">
    <property type="entry name" value="KilA_N"/>
</dbReference>
<dbReference type="EMBL" id="VITH01000026">
    <property type="protein sequence ID" value="TWA73977.1"/>
    <property type="molecule type" value="Genomic_DNA"/>
</dbReference>
<dbReference type="SUPFAM" id="SSF54616">
    <property type="entry name" value="DNA-binding domain of Mlu1-box binding protein MBP1"/>
    <property type="match status" value="1"/>
</dbReference>
<comment type="caution">
    <text evidence="2">The sequence shown here is derived from an EMBL/GenBank/DDBJ whole genome shotgun (WGS) entry which is preliminary data.</text>
</comment>
<accession>A0A560BMX9</accession>
<dbReference type="Pfam" id="PF04383">
    <property type="entry name" value="KilA-N"/>
    <property type="match status" value="1"/>
</dbReference>
<name>A0A560BMX9_AZOBR</name>
<dbReference type="AlphaFoldDB" id="A0A560BMX9"/>
<reference evidence="2 3" key="1">
    <citation type="submission" date="2019-06" db="EMBL/GenBank/DDBJ databases">
        <title>Genomic Encyclopedia of Type Strains, Phase IV (KMG-V): Genome sequencing to study the core and pangenomes of soil and plant-associated prokaryotes.</title>
        <authorList>
            <person name="Whitman W."/>
        </authorList>
    </citation>
    <scope>NUCLEOTIDE SEQUENCE [LARGE SCALE GENOMIC DNA]</scope>
    <source>
        <strain evidence="2 3">BR 11650</strain>
    </source>
</reference>
<evidence type="ECO:0000313" key="2">
    <source>
        <dbReference type="EMBL" id="TWA73977.1"/>
    </source>
</evidence>
<dbReference type="PANTHER" id="PTHR48135:SF1">
    <property type="entry name" value="KILA-N DOMAIN-CONTAINING PROTEIN"/>
    <property type="match status" value="1"/>
</dbReference>